<dbReference type="EMBL" id="AP022560">
    <property type="protein sequence ID" value="BBX00104.1"/>
    <property type="molecule type" value="Genomic_DNA"/>
</dbReference>
<evidence type="ECO:0000313" key="3">
    <source>
        <dbReference type="Proteomes" id="UP000466681"/>
    </source>
</evidence>
<accession>A0AAD1H7X4</accession>
<feature type="domain" description="DUF7064" evidence="1">
    <location>
        <begin position="201"/>
        <end position="326"/>
    </location>
</feature>
<keyword evidence="3" id="KW-1185">Reference proteome</keyword>
<sequence>MTTETQDKPFWEHKNTGFLTAAPDCDLLHPTFKDANPSPTLTETHFFGFSVPEENIHGCTYMWHHPNLGVVSGGAWVWQGIKTHALKSELFAWTNYMSDDLLVKDLWEYEFENGYRVETIELLKRHRLRYVDESRQNSFDIELEALMEPMLVQTGMHFEQAMRARGELTLRGKTYEVDCTHVRDRSWGQARSERPAPTPPIDWMTGVFDENLMFGCTAYDHPDWDPAWKGLLDVPGGEPTKGGWVNRDGRLIPIVDSRKRVYEDPRTLAPTRAEMVLTDAEGRDYEIHGEVVATNRCAFWPSMDCWISLARWECEGKVCYGDLQHIQWHDYVRHFHP</sequence>
<dbReference type="Pfam" id="PF23212">
    <property type="entry name" value="DUF7064"/>
    <property type="match status" value="1"/>
</dbReference>
<dbReference type="AlphaFoldDB" id="A0AAD1H7X4"/>
<dbReference type="InterPro" id="IPR055492">
    <property type="entry name" value="DUF7064"/>
</dbReference>
<protein>
    <recommendedName>
        <fullName evidence="1">DUF7064 domain-containing protein</fullName>
    </recommendedName>
</protein>
<dbReference type="KEGG" id="mmor:MMOR_10400"/>
<proteinExistence type="predicted"/>
<evidence type="ECO:0000259" key="1">
    <source>
        <dbReference type="Pfam" id="PF23212"/>
    </source>
</evidence>
<dbReference type="RefSeq" id="WP_083156515.1">
    <property type="nucleotide sequence ID" value="NZ_AP022560.1"/>
</dbReference>
<name>A0AAD1H7X4_9MYCO</name>
<evidence type="ECO:0000313" key="2">
    <source>
        <dbReference type="EMBL" id="BBX00104.1"/>
    </source>
</evidence>
<dbReference type="Proteomes" id="UP000466681">
    <property type="component" value="Chromosome"/>
</dbReference>
<organism evidence="2 3">
    <name type="scientific">Mycolicibacterium moriokaense</name>
    <dbReference type="NCBI Taxonomy" id="39691"/>
    <lineage>
        <taxon>Bacteria</taxon>
        <taxon>Bacillati</taxon>
        <taxon>Actinomycetota</taxon>
        <taxon>Actinomycetes</taxon>
        <taxon>Mycobacteriales</taxon>
        <taxon>Mycobacteriaceae</taxon>
        <taxon>Mycolicibacterium</taxon>
    </lineage>
</organism>
<gene>
    <name evidence="2" type="ORF">MMOR_10400</name>
</gene>
<reference evidence="2 3" key="1">
    <citation type="journal article" date="2019" name="Emerg. Microbes Infect.">
        <title>Comprehensive subspecies identification of 175 nontuberculous mycobacteria species based on 7547 genomic profiles.</title>
        <authorList>
            <person name="Matsumoto Y."/>
            <person name="Kinjo T."/>
            <person name="Motooka D."/>
            <person name="Nabeya D."/>
            <person name="Jung N."/>
            <person name="Uechi K."/>
            <person name="Horii T."/>
            <person name="Iida T."/>
            <person name="Fujita J."/>
            <person name="Nakamura S."/>
        </authorList>
    </citation>
    <scope>NUCLEOTIDE SEQUENCE [LARGE SCALE GENOMIC DNA]</scope>
    <source>
        <strain evidence="2 3">JCM 6375</strain>
    </source>
</reference>